<evidence type="ECO:0000259" key="5">
    <source>
        <dbReference type="Pfam" id="PF07238"/>
    </source>
</evidence>
<reference evidence="7" key="1">
    <citation type="submission" date="2020-02" db="EMBL/GenBank/DDBJ databases">
        <authorList>
            <person name="Meier V. D."/>
        </authorList>
    </citation>
    <scope>NUCLEOTIDE SEQUENCE</scope>
    <source>
        <strain evidence="7">AVDCRST_MAG71</strain>
    </source>
</reference>
<sequence length="268" mass="29844">MLSRPCPYTAPEMPVSEGTPVDAGSETDGLYEKYMLHHRADIRGCMRQLIDKRCTLQVGLPGGDAAVSAALALDDDGMWIDVPRDEAMVRLLDGAERVRVESAINRITVRFMAGPAELGEHDGRPALHIGLPEKVMHLQRREYVRREPPEPLACEIAWPDRSGSTRTVKAAIADIGGGGLAVLSSEDGSVEYRLGDIIRDVVIELPEPPALRTALRVQHISYIDRDGRRVQRAGCEFVSLSVQDQARLMRYVMYLDRLHAVKLREREL</sequence>
<evidence type="ECO:0000256" key="4">
    <source>
        <dbReference type="SAM" id="MobiDB-lite"/>
    </source>
</evidence>
<dbReference type="InterPro" id="IPR012349">
    <property type="entry name" value="Split_barrel_FMN-bd"/>
</dbReference>
<feature type="region of interest" description="Disordered" evidence="4">
    <location>
        <begin position="1"/>
        <end position="23"/>
    </location>
</feature>
<proteinExistence type="predicted"/>
<dbReference type="GO" id="GO:0035438">
    <property type="term" value="F:cyclic-di-GMP binding"/>
    <property type="evidence" value="ECO:0007669"/>
    <property type="project" value="InterPro"/>
</dbReference>
<keyword evidence="2" id="KW-0547">Nucleotide-binding</keyword>
<accession>A0A6J4LK67</accession>
<organism evidence="7">
    <name type="scientific">uncultured Lysobacter sp</name>
    <dbReference type="NCBI Taxonomy" id="271060"/>
    <lineage>
        <taxon>Bacteria</taxon>
        <taxon>Pseudomonadati</taxon>
        <taxon>Pseudomonadota</taxon>
        <taxon>Gammaproteobacteria</taxon>
        <taxon>Lysobacterales</taxon>
        <taxon>Lysobacteraceae</taxon>
        <taxon>Lysobacter</taxon>
        <taxon>environmental samples</taxon>
    </lineage>
</organism>
<dbReference type="InterPro" id="IPR009926">
    <property type="entry name" value="T3SS_YcgR_PilZN"/>
</dbReference>
<keyword evidence="1" id="KW-0973">c-di-GMP</keyword>
<dbReference type="EMBL" id="CADCUA010000456">
    <property type="protein sequence ID" value="CAA9334599.1"/>
    <property type="molecule type" value="Genomic_DNA"/>
</dbReference>
<dbReference type="Gene3D" id="2.30.110.10">
    <property type="entry name" value="Electron Transport, Fmn-binding Protein, Chain A"/>
    <property type="match status" value="1"/>
</dbReference>
<evidence type="ECO:0000256" key="3">
    <source>
        <dbReference type="ARBA" id="ARBA00023143"/>
    </source>
</evidence>
<evidence type="ECO:0000313" key="7">
    <source>
        <dbReference type="EMBL" id="CAA9334599.1"/>
    </source>
</evidence>
<dbReference type="Gene3D" id="2.40.10.220">
    <property type="entry name" value="predicted glycosyltransferase like domains"/>
    <property type="match status" value="1"/>
</dbReference>
<dbReference type="InterPro" id="IPR009875">
    <property type="entry name" value="PilZ_domain"/>
</dbReference>
<evidence type="ECO:0000256" key="2">
    <source>
        <dbReference type="ARBA" id="ARBA00022741"/>
    </source>
</evidence>
<dbReference type="Pfam" id="PF07317">
    <property type="entry name" value="PilZN"/>
    <property type="match status" value="1"/>
</dbReference>
<feature type="domain" description="PilZ" evidence="5">
    <location>
        <begin position="139"/>
        <end position="253"/>
    </location>
</feature>
<dbReference type="AlphaFoldDB" id="A0A6J4LK67"/>
<protein>
    <recommendedName>
        <fullName evidence="8">Flagellar brake protein YcgR</fullName>
    </recommendedName>
</protein>
<gene>
    <name evidence="7" type="ORF">AVDCRST_MAG71-1912</name>
</gene>
<evidence type="ECO:0008006" key="8">
    <source>
        <dbReference type="Google" id="ProtNLM"/>
    </source>
</evidence>
<evidence type="ECO:0000259" key="6">
    <source>
        <dbReference type="Pfam" id="PF07317"/>
    </source>
</evidence>
<feature type="domain" description="Type III secretion system flagellar brake protein YcgR PilZN" evidence="6">
    <location>
        <begin position="34"/>
        <end position="136"/>
    </location>
</feature>
<evidence type="ECO:0000256" key="1">
    <source>
        <dbReference type="ARBA" id="ARBA00022636"/>
    </source>
</evidence>
<name>A0A6J4LK67_9GAMM</name>
<keyword evidence="3" id="KW-0975">Bacterial flagellum</keyword>
<dbReference type="Pfam" id="PF07238">
    <property type="entry name" value="PilZ"/>
    <property type="match status" value="1"/>
</dbReference>